<organism evidence="1 2">
    <name type="scientific">Candidatus Enterovibrio escicola</name>
    <dbReference type="NCBI Taxonomy" id="1927127"/>
    <lineage>
        <taxon>Bacteria</taxon>
        <taxon>Pseudomonadati</taxon>
        <taxon>Pseudomonadota</taxon>
        <taxon>Gammaproteobacteria</taxon>
        <taxon>Vibrionales</taxon>
        <taxon>Vibrionaceae</taxon>
        <taxon>Enterovibrio</taxon>
    </lineage>
</organism>
<protein>
    <submittedName>
        <fullName evidence="1">Uncharacterized protein</fullName>
    </submittedName>
</protein>
<evidence type="ECO:0000313" key="1">
    <source>
        <dbReference type="EMBL" id="PCS21522.1"/>
    </source>
</evidence>
<keyword evidence="2" id="KW-1185">Reference proteome</keyword>
<dbReference type="Proteomes" id="UP000219020">
    <property type="component" value="Unassembled WGS sequence"/>
</dbReference>
<proteinExistence type="predicted"/>
<dbReference type="EMBL" id="NBYY01000034">
    <property type="protein sequence ID" value="PCS21522.1"/>
    <property type="molecule type" value="Genomic_DNA"/>
</dbReference>
<reference evidence="2" key="1">
    <citation type="submission" date="2017-04" db="EMBL/GenBank/DDBJ databases">
        <title>Genome evolution of the luminous symbionts of deep sea anglerfish.</title>
        <authorList>
            <person name="Hendry T.A."/>
        </authorList>
    </citation>
    <scope>NUCLEOTIDE SEQUENCE [LARGE SCALE GENOMIC DNA]</scope>
</reference>
<gene>
    <name evidence="1" type="ORF">BTN49_3062</name>
</gene>
<comment type="caution">
    <text evidence="1">The sequence shown here is derived from an EMBL/GenBank/DDBJ whole genome shotgun (WGS) entry which is preliminary data.</text>
</comment>
<evidence type="ECO:0000313" key="2">
    <source>
        <dbReference type="Proteomes" id="UP000219020"/>
    </source>
</evidence>
<accession>A0A2A5T038</accession>
<name>A0A2A5T038_9GAMM</name>
<dbReference type="AlphaFoldDB" id="A0A2A5T038"/>
<sequence length="42" mass="4975">MNWAIFVSSHLRYDIAYYHSEIAKMLKCVNSENNFAIYQFVG</sequence>